<dbReference type="GO" id="GO:0005576">
    <property type="term" value="C:extracellular region"/>
    <property type="evidence" value="ECO:0007669"/>
    <property type="project" value="UniProtKB-SubCell"/>
</dbReference>
<dbReference type="Pfam" id="PF05730">
    <property type="entry name" value="CFEM"/>
    <property type="match status" value="1"/>
</dbReference>
<evidence type="ECO:0000256" key="4">
    <source>
        <dbReference type="ARBA" id="ARBA00022475"/>
    </source>
</evidence>
<keyword evidence="18" id="KW-1185">Reference proteome</keyword>
<evidence type="ECO:0000256" key="1">
    <source>
        <dbReference type="ARBA" id="ARBA00004609"/>
    </source>
</evidence>
<keyword evidence="4" id="KW-1003">Cell membrane</keyword>
<evidence type="ECO:0000256" key="5">
    <source>
        <dbReference type="ARBA" id="ARBA00022525"/>
    </source>
</evidence>
<keyword evidence="5" id="KW-0964">Secreted</keyword>
<evidence type="ECO:0000313" key="18">
    <source>
        <dbReference type="Proteomes" id="UP000218811"/>
    </source>
</evidence>
<evidence type="ECO:0000256" key="11">
    <source>
        <dbReference type="ARBA" id="ARBA00023157"/>
    </source>
</evidence>
<feature type="region of interest" description="Disordered" evidence="14">
    <location>
        <begin position="108"/>
        <end position="130"/>
    </location>
</feature>
<evidence type="ECO:0000256" key="6">
    <source>
        <dbReference type="ARBA" id="ARBA00022617"/>
    </source>
</evidence>
<feature type="domain" description="CFEM" evidence="16">
    <location>
        <begin position="8"/>
        <end position="120"/>
    </location>
</feature>
<proteinExistence type="inferred from homology"/>
<evidence type="ECO:0000259" key="16">
    <source>
        <dbReference type="PROSITE" id="PS52012"/>
    </source>
</evidence>
<dbReference type="EMBL" id="KB467931">
    <property type="protein sequence ID" value="PCH37449.1"/>
    <property type="molecule type" value="Genomic_DNA"/>
</dbReference>
<keyword evidence="13" id="KW-0449">Lipoprotein</keyword>
<evidence type="ECO:0000256" key="15">
    <source>
        <dbReference type="SAM" id="SignalP"/>
    </source>
</evidence>
<feature type="chain" id="PRO_5013857296" description="CFEM domain-containing protein" evidence="15">
    <location>
        <begin position="20"/>
        <end position="153"/>
    </location>
</feature>
<organism evidence="17 18">
    <name type="scientific">Wolfiporia cocos (strain MD-104)</name>
    <name type="common">Brown rot fungus</name>
    <dbReference type="NCBI Taxonomy" id="742152"/>
    <lineage>
        <taxon>Eukaryota</taxon>
        <taxon>Fungi</taxon>
        <taxon>Dikarya</taxon>
        <taxon>Basidiomycota</taxon>
        <taxon>Agaricomycotina</taxon>
        <taxon>Agaricomycetes</taxon>
        <taxon>Polyporales</taxon>
        <taxon>Phaeolaceae</taxon>
        <taxon>Wolfiporia</taxon>
    </lineage>
</organism>
<dbReference type="PANTHER" id="PTHR37928">
    <property type="entry name" value="CFEM DOMAIN PROTEIN (AFU_ORTHOLOGUE AFUA_6G14090)"/>
    <property type="match status" value="1"/>
</dbReference>
<dbReference type="Proteomes" id="UP000218811">
    <property type="component" value="Unassembled WGS sequence"/>
</dbReference>
<keyword evidence="6" id="KW-0349">Heme</keyword>
<evidence type="ECO:0000313" key="17">
    <source>
        <dbReference type="EMBL" id="PCH37449.1"/>
    </source>
</evidence>
<comment type="subcellular location">
    <subcellularLocation>
        <location evidence="1">Cell membrane</location>
        <topology evidence="1">Lipid-anchor</topology>
        <topology evidence="1">GPI-anchor</topology>
    </subcellularLocation>
    <subcellularLocation>
        <location evidence="2">Secreted</location>
    </subcellularLocation>
</comment>
<evidence type="ECO:0000256" key="8">
    <source>
        <dbReference type="ARBA" id="ARBA00022729"/>
    </source>
</evidence>
<dbReference type="GO" id="GO:0005886">
    <property type="term" value="C:plasma membrane"/>
    <property type="evidence" value="ECO:0007669"/>
    <property type="project" value="UniProtKB-SubCell"/>
</dbReference>
<accession>A0A2H3JFD7</accession>
<keyword evidence="11" id="KW-1015">Disulfide bond</keyword>
<dbReference type="PROSITE" id="PS52012">
    <property type="entry name" value="CFEM"/>
    <property type="match status" value="1"/>
</dbReference>
<evidence type="ECO:0000256" key="3">
    <source>
        <dbReference type="ARBA" id="ARBA00010031"/>
    </source>
</evidence>
<dbReference type="GO" id="GO:0046872">
    <property type="term" value="F:metal ion binding"/>
    <property type="evidence" value="ECO:0007669"/>
    <property type="project" value="UniProtKB-KW"/>
</dbReference>
<sequence>MRTAAAFFALAAALATASAAAPPSAAPHLLRRQGFPTCADSCLENADLDGCNESDDTCLCHSQAFVNSVTACIAAACSGSDLQEADSDAQQLCLAVGVTLTASAAASTGSGSSAAPTSTSTSAATQTQTSGARTNGVHALAGVAAVIAAALAL</sequence>
<evidence type="ECO:0000256" key="7">
    <source>
        <dbReference type="ARBA" id="ARBA00022723"/>
    </source>
</evidence>
<protein>
    <recommendedName>
        <fullName evidence="16">CFEM domain-containing protein</fullName>
    </recommendedName>
</protein>
<evidence type="ECO:0000256" key="2">
    <source>
        <dbReference type="ARBA" id="ARBA00004613"/>
    </source>
</evidence>
<keyword evidence="12" id="KW-0325">Glycoprotein</keyword>
<dbReference type="OrthoDB" id="3065412at2759"/>
<feature type="signal peptide" evidence="15">
    <location>
        <begin position="1"/>
        <end position="19"/>
    </location>
</feature>
<dbReference type="InterPro" id="IPR008427">
    <property type="entry name" value="Extracellular_membr_CFEM_dom"/>
</dbReference>
<name>A0A2H3JFD7_WOLCO</name>
<evidence type="ECO:0000256" key="10">
    <source>
        <dbReference type="ARBA" id="ARBA00023136"/>
    </source>
</evidence>
<keyword evidence="7" id="KW-0479">Metal-binding</keyword>
<dbReference type="STRING" id="742152.A0A2H3JFD7"/>
<evidence type="ECO:0000256" key="12">
    <source>
        <dbReference type="ARBA" id="ARBA00023180"/>
    </source>
</evidence>
<comment type="similarity">
    <text evidence="3">Belongs to the RBT5 family.</text>
</comment>
<dbReference type="InterPro" id="IPR051735">
    <property type="entry name" value="CFEM_domain"/>
</dbReference>
<keyword evidence="9" id="KW-0408">Iron</keyword>
<evidence type="ECO:0000256" key="14">
    <source>
        <dbReference type="SAM" id="MobiDB-lite"/>
    </source>
</evidence>
<gene>
    <name evidence="17" type="ORF">WOLCODRAFT_140869</name>
</gene>
<evidence type="ECO:0000256" key="13">
    <source>
        <dbReference type="ARBA" id="ARBA00023288"/>
    </source>
</evidence>
<reference evidence="17 18" key="1">
    <citation type="journal article" date="2012" name="Science">
        <title>The Paleozoic origin of enzymatic lignin decomposition reconstructed from 31 fungal genomes.</title>
        <authorList>
            <person name="Floudas D."/>
            <person name="Binder M."/>
            <person name="Riley R."/>
            <person name="Barry K."/>
            <person name="Blanchette R.A."/>
            <person name="Henrissat B."/>
            <person name="Martinez A.T."/>
            <person name="Otillar R."/>
            <person name="Spatafora J.W."/>
            <person name="Yadav J.S."/>
            <person name="Aerts A."/>
            <person name="Benoit I."/>
            <person name="Boyd A."/>
            <person name="Carlson A."/>
            <person name="Copeland A."/>
            <person name="Coutinho P.M."/>
            <person name="de Vries R.P."/>
            <person name="Ferreira P."/>
            <person name="Findley K."/>
            <person name="Foster B."/>
            <person name="Gaskell J."/>
            <person name="Glotzer D."/>
            <person name="Gorecki P."/>
            <person name="Heitman J."/>
            <person name="Hesse C."/>
            <person name="Hori C."/>
            <person name="Igarashi K."/>
            <person name="Jurgens J.A."/>
            <person name="Kallen N."/>
            <person name="Kersten P."/>
            <person name="Kohler A."/>
            <person name="Kuees U."/>
            <person name="Kumar T.K.A."/>
            <person name="Kuo A."/>
            <person name="LaButti K."/>
            <person name="Larrondo L.F."/>
            <person name="Lindquist E."/>
            <person name="Ling A."/>
            <person name="Lombard V."/>
            <person name="Lucas S."/>
            <person name="Lundell T."/>
            <person name="Martin R."/>
            <person name="McLaughlin D.J."/>
            <person name="Morgenstern I."/>
            <person name="Morin E."/>
            <person name="Murat C."/>
            <person name="Nagy L.G."/>
            <person name="Nolan M."/>
            <person name="Ohm R.A."/>
            <person name="Patyshakuliyeva A."/>
            <person name="Rokas A."/>
            <person name="Ruiz-Duenas F.J."/>
            <person name="Sabat G."/>
            <person name="Salamov A."/>
            <person name="Samejima M."/>
            <person name="Schmutz J."/>
            <person name="Slot J.C."/>
            <person name="St John F."/>
            <person name="Stenlid J."/>
            <person name="Sun H."/>
            <person name="Sun S."/>
            <person name="Syed K."/>
            <person name="Tsang A."/>
            <person name="Wiebenga A."/>
            <person name="Young D."/>
            <person name="Pisabarro A."/>
            <person name="Eastwood D.C."/>
            <person name="Martin F."/>
            <person name="Cullen D."/>
            <person name="Grigoriev I.V."/>
            <person name="Hibbett D.S."/>
        </authorList>
    </citation>
    <scope>NUCLEOTIDE SEQUENCE [LARGE SCALE GENOMIC DNA]</scope>
    <source>
        <strain evidence="17 18">MD-104</strain>
    </source>
</reference>
<keyword evidence="8 15" id="KW-0732">Signal</keyword>
<evidence type="ECO:0000256" key="9">
    <source>
        <dbReference type="ARBA" id="ARBA00023004"/>
    </source>
</evidence>
<dbReference type="OMA" id="NSISCCV"/>
<dbReference type="PANTHER" id="PTHR37928:SF2">
    <property type="entry name" value="GPI ANCHORED CFEM DOMAIN PROTEIN (AFU_ORTHOLOGUE AFUA_6G10580)"/>
    <property type="match status" value="1"/>
</dbReference>
<dbReference type="AlphaFoldDB" id="A0A2H3JFD7"/>
<keyword evidence="10" id="KW-0472">Membrane</keyword>